<feature type="transmembrane region" description="Helical" evidence="8">
    <location>
        <begin position="12"/>
        <end position="31"/>
    </location>
</feature>
<dbReference type="InterPro" id="IPR035952">
    <property type="entry name" value="Rhomboid-like_sf"/>
</dbReference>
<dbReference type="SUPFAM" id="SSF144091">
    <property type="entry name" value="Rhomboid-like"/>
    <property type="match status" value="1"/>
</dbReference>
<evidence type="ECO:0000313" key="11">
    <source>
        <dbReference type="Proteomes" id="UP000288405"/>
    </source>
</evidence>
<name>A0A432WN87_9GAMM</name>
<protein>
    <submittedName>
        <fullName evidence="10">Rhombosortase</fullName>
    </submittedName>
</protein>
<evidence type="ECO:0000256" key="4">
    <source>
        <dbReference type="ARBA" id="ARBA00022692"/>
    </source>
</evidence>
<evidence type="ECO:0000256" key="5">
    <source>
        <dbReference type="ARBA" id="ARBA00022801"/>
    </source>
</evidence>
<dbReference type="InterPro" id="IPR022764">
    <property type="entry name" value="Peptidase_S54_rhomboid_dom"/>
</dbReference>
<evidence type="ECO:0000313" key="10">
    <source>
        <dbReference type="EMBL" id="RUO35245.1"/>
    </source>
</evidence>
<proteinExistence type="inferred from homology"/>
<evidence type="ECO:0000256" key="6">
    <source>
        <dbReference type="ARBA" id="ARBA00022989"/>
    </source>
</evidence>
<dbReference type="PANTHER" id="PTHR43066:SF1">
    <property type="entry name" value="RHOMBOID PROTEIN 2"/>
    <property type="match status" value="1"/>
</dbReference>
<dbReference type="Gene3D" id="1.20.1540.10">
    <property type="entry name" value="Rhomboid-like"/>
    <property type="match status" value="1"/>
</dbReference>
<comment type="similarity">
    <text evidence="2">Belongs to the peptidase S54 family.</text>
</comment>
<keyword evidence="4 8" id="KW-0812">Transmembrane</keyword>
<sequence>MLALPLERRYVLGPIGVSALLFLIYVVPDAWRFQLTFERDLIEAGEYWRILTGQLVHLDISHLVLNILGVWVMFLLFAEHAPRWHYVAVVTLLALFSNLGMLWFAPEIDRYVGFSGVLYGLFAWGALLDVYKKVRFGWILLIGVLLKVTWEYIAGPVALGAASTANLATAAHFFGMVGGLFVAGWQVSRSRIRRSDKSVTLD</sequence>
<keyword evidence="11" id="KW-1185">Reference proteome</keyword>
<comment type="caution">
    <text evidence="10">The sequence shown here is derived from an EMBL/GenBank/DDBJ whole genome shotgun (WGS) entry which is preliminary data.</text>
</comment>
<dbReference type="AlphaFoldDB" id="A0A432WN87"/>
<dbReference type="EMBL" id="PIPM01000003">
    <property type="protein sequence ID" value="RUO35245.1"/>
    <property type="molecule type" value="Genomic_DNA"/>
</dbReference>
<feature type="domain" description="Peptidase S54 rhomboid" evidence="9">
    <location>
        <begin position="45"/>
        <end position="183"/>
    </location>
</feature>
<evidence type="ECO:0000256" key="7">
    <source>
        <dbReference type="ARBA" id="ARBA00023136"/>
    </source>
</evidence>
<dbReference type="GO" id="GO:0006508">
    <property type="term" value="P:proteolysis"/>
    <property type="evidence" value="ECO:0007669"/>
    <property type="project" value="UniProtKB-KW"/>
</dbReference>
<gene>
    <name evidence="10" type="primary">rrtA</name>
    <name evidence="10" type="ORF">CWE11_04215</name>
</gene>
<evidence type="ECO:0000256" key="2">
    <source>
        <dbReference type="ARBA" id="ARBA00009045"/>
    </source>
</evidence>
<dbReference type="GO" id="GO:0004252">
    <property type="term" value="F:serine-type endopeptidase activity"/>
    <property type="evidence" value="ECO:0007669"/>
    <property type="project" value="InterPro"/>
</dbReference>
<dbReference type="PANTHER" id="PTHR43066">
    <property type="entry name" value="RHOMBOID-RELATED PROTEIN"/>
    <property type="match status" value="1"/>
</dbReference>
<dbReference type="OrthoDB" id="196054at2"/>
<feature type="transmembrane region" description="Helical" evidence="8">
    <location>
        <begin position="111"/>
        <end position="131"/>
    </location>
</feature>
<keyword evidence="7 8" id="KW-0472">Membrane</keyword>
<dbReference type="GO" id="GO:0016020">
    <property type="term" value="C:membrane"/>
    <property type="evidence" value="ECO:0007669"/>
    <property type="project" value="UniProtKB-SubCell"/>
</dbReference>
<accession>A0A432WN87</accession>
<dbReference type="RefSeq" id="WP_126776365.1">
    <property type="nucleotide sequence ID" value="NZ_PIPM01000003.1"/>
</dbReference>
<evidence type="ECO:0000256" key="3">
    <source>
        <dbReference type="ARBA" id="ARBA00022670"/>
    </source>
</evidence>
<keyword evidence="3" id="KW-0645">Protease</keyword>
<feature type="transmembrane region" description="Helical" evidence="8">
    <location>
        <begin position="60"/>
        <end position="77"/>
    </location>
</feature>
<evidence type="ECO:0000256" key="1">
    <source>
        <dbReference type="ARBA" id="ARBA00004141"/>
    </source>
</evidence>
<organism evidence="10 11">
    <name type="scientific">Aliidiomarina sanyensis</name>
    <dbReference type="NCBI Taxonomy" id="1249555"/>
    <lineage>
        <taxon>Bacteria</taxon>
        <taxon>Pseudomonadati</taxon>
        <taxon>Pseudomonadota</taxon>
        <taxon>Gammaproteobacteria</taxon>
        <taxon>Alteromonadales</taxon>
        <taxon>Idiomarinaceae</taxon>
        <taxon>Aliidiomarina</taxon>
    </lineage>
</organism>
<reference evidence="10 11" key="1">
    <citation type="journal article" date="2011" name="Front. Microbiol.">
        <title>Genomic signatures of strain selection and enhancement in Bacillus atrophaeus var. globigii, a historical biowarfare simulant.</title>
        <authorList>
            <person name="Gibbons H.S."/>
            <person name="Broomall S.M."/>
            <person name="McNew L.A."/>
            <person name="Daligault H."/>
            <person name="Chapman C."/>
            <person name="Bruce D."/>
            <person name="Karavis M."/>
            <person name="Krepps M."/>
            <person name="McGregor P.A."/>
            <person name="Hong C."/>
            <person name="Park K.H."/>
            <person name="Akmal A."/>
            <person name="Feldman A."/>
            <person name="Lin J.S."/>
            <person name="Chang W.E."/>
            <person name="Higgs B.W."/>
            <person name="Demirev P."/>
            <person name="Lindquist J."/>
            <person name="Liem A."/>
            <person name="Fochler E."/>
            <person name="Read T.D."/>
            <person name="Tapia R."/>
            <person name="Johnson S."/>
            <person name="Bishop-Lilly K.A."/>
            <person name="Detter C."/>
            <person name="Han C."/>
            <person name="Sozhamannan S."/>
            <person name="Rosenzweig C.N."/>
            <person name="Skowronski E.W."/>
        </authorList>
    </citation>
    <scope>NUCLEOTIDE SEQUENCE [LARGE SCALE GENOMIC DNA]</scope>
    <source>
        <strain evidence="10 11">GYP-17</strain>
    </source>
</reference>
<evidence type="ECO:0000256" key="8">
    <source>
        <dbReference type="SAM" id="Phobius"/>
    </source>
</evidence>
<evidence type="ECO:0000259" key="9">
    <source>
        <dbReference type="Pfam" id="PF01694"/>
    </source>
</evidence>
<dbReference type="NCBIfam" id="TIGR03902">
    <property type="entry name" value="rhom_GG_sort"/>
    <property type="match status" value="1"/>
</dbReference>
<feature type="transmembrane region" description="Helical" evidence="8">
    <location>
        <begin position="84"/>
        <end position="105"/>
    </location>
</feature>
<feature type="transmembrane region" description="Helical" evidence="8">
    <location>
        <begin position="138"/>
        <end position="161"/>
    </location>
</feature>
<keyword evidence="5" id="KW-0378">Hydrolase</keyword>
<comment type="subcellular location">
    <subcellularLocation>
        <location evidence="1">Membrane</location>
        <topology evidence="1">Multi-pass membrane protein</topology>
    </subcellularLocation>
</comment>
<feature type="transmembrane region" description="Helical" evidence="8">
    <location>
        <begin position="167"/>
        <end position="187"/>
    </location>
</feature>
<dbReference type="InterPro" id="IPR023826">
    <property type="entry name" value="Rhom-like_SP_proteobac"/>
</dbReference>
<keyword evidence="6 8" id="KW-1133">Transmembrane helix</keyword>
<dbReference type="Proteomes" id="UP000288405">
    <property type="component" value="Unassembled WGS sequence"/>
</dbReference>
<dbReference type="Pfam" id="PF01694">
    <property type="entry name" value="Rhomboid"/>
    <property type="match status" value="1"/>
</dbReference>